<evidence type="ECO:0000256" key="2">
    <source>
        <dbReference type="ARBA" id="ARBA00022691"/>
    </source>
</evidence>
<keyword evidence="2" id="KW-0949">S-adenosyl-L-methionine</keyword>
<dbReference type="GO" id="GO:0051536">
    <property type="term" value="F:iron-sulfur cluster binding"/>
    <property type="evidence" value="ECO:0007669"/>
    <property type="project" value="UniProtKB-KW"/>
</dbReference>
<dbReference type="InterPro" id="IPR007197">
    <property type="entry name" value="rSAM"/>
</dbReference>
<protein>
    <submittedName>
        <fullName evidence="7">His-Xaa-Ser system radical SAM maturase HxsC</fullName>
    </submittedName>
</protein>
<dbReference type="PANTHER" id="PTHR11228:SF34">
    <property type="entry name" value="TUNGSTEN-CONTAINING ALDEHYDE FERREDOXIN OXIDOREDUCTASE COFACTOR MODIFYING PROTEIN"/>
    <property type="match status" value="1"/>
</dbReference>
<sequence>MKQLFGEPYNLEETIIGIIVKENRAFLRRKDYVLVTDQIDIKGKYKAIITGHKLLSEQQGVSGVSNTDELNNGDIVTIDSSGVINVVYEKGSKHNAIFITGRCNSNCIMCSQPPVKKEADRFKLNIEYIRLLPKQTESIGLTGGEPTVIGEQLFGIIKEIKKRQPEIHINILSNGIKFKDKKYAYDYASCINERTVIEIPLYCDIDHIHNNIVGTKTFYDTIKGIYNLASYNVKIGIRVVVMKHNYKRLANIAEFIYSNMPFVYQIAFMQMEPTGHAINNINELWIDPYDYNEQLEKAVLILHYRDMHVSIYNSQLCILPEKIRRFAVKSISEWKNIYVQKCELCNIKSECPGFFASSEKFHSRKIQPVMNN</sequence>
<dbReference type="RefSeq" id="WP_210512935.1">
    <property type="nucleotide sequence ID" value="NZ_JAFIDN010000011.1"/>
</dbReference>
<dbReference type="Pfam" id="PF04055">
    <property type="entry name" value="Radical_SAM"/>
    <property type="match status" value="1"/>
</dbReference>
<evidence type="ECO:0000256" key="1">
    <source>
        <dbReference type="ARBA" id="ARBA00001966"/>
    </source>
</evidence>
<keyword evidence="3" id="KW-0479">Metal-binding</keyword>
<gene>
    <name evidence="7" type="primary">hxsC</name>
    <name evidence="7" type="ORF">NATSA_12450</name>
</gene>
<keyword evidence="5" id="KW-0411">Iron-sulfur</keyword>
<evidence type="ECO:0000259" key="6">
    <source>
        <dbReference type="PROSITE" id="PS51918"/>
    </source>
</evidence>
<organism evidence="7 8">
    <name type="scientific">Natronogracilivirga saccharolytica</name>
    <dbReference type="NCBI Taxonomy" id="2812953"/>
    <lineage>
        <taxon>Bacteria</taxon>
        <taxon>Pseudomonadati</taxon>
        <taxon>Balneolota</taxon>
        <taxon>Balneolia</taxon>
        <taxon>Balneolales</taxon>
        <taxon>Cyclonatronaceae</taxon>
        <taxon>Natronogracilivirga</taxon>
    </lineage>
</organism>
<dbReference type="SFLD" id="SFLDG01103">
    <property type="entry name" value="Uncharacterised_Radical_SAM_Su"/>
    <property type="match status" value="1"/>
</dbReference>
<dbReference type="SFLD" id="SFLDG01067">
    <property type="entry name" value="SPASM/twitch_domain_containing"/>
    <property type="match status" value="1"/>
</dbReference>
<dbReference type="InterPro" id="IPR024032">
    <property type="entry name" value="rSAM_paired_HxsC"/>
</dbReference>
<evidence type="ECO:0000256" key="5">
    <source>
        <dbReference type="ARBA" id="ARBA00023014"/>
    </source>
</evidence>
<dbReference type="InterPro" id="IPR058240">
    <property type="entry name" value="rSAM_sf"/>
</dbReference>
<accession>A0A8J7RLE4</accession>
<dbReference type="Gene3D" id="3.20.20.70">
    <property type="entry name" value="Aldolase class I"/>
    <property type="match status" value="1"/>
</dbReference>
<dbReference type="GO" id="GO:0003824">
    <property type="term" value="F:catalytic activity"/>
    <property type="evidence" value="ECO:0007669"/>
    <property type="project" value="InterPro"/>
</dbReference>
<reference evidence="7" key="1">
    <citation type="submission" date="2021-02" db="EMBL/GenBank/DDBJ databases">
        <title>Natronogracilivirga saccharolytica gen. nov. sp. nov. a new anaerobic, haloalkiliphilic carbohydrate-fermenting bacterium from soda lake and proposing of Cyclonatronumiaceae fam. nov. in the phylum Balneolaeota.</title>
        <authorList>
            <person name="Zhilina T.N."/>
            <person name="Sorokin D.Y."/>
            <person name="Zavarzina D.G."/>
            <person name="Toshchakov S.V."/>
            <person name="Kublanov I.V."/>
        </authorList>
    </citation>
    <scope>NUCLEOTIDE SEQUENCE</scope>
    <source>
        <strain evidence="7">Z-1702</strain>
    </source>
</reference>
<evidence type="ECO:0000313" key="8">
    <source>
        <dbReference type="Proteomes" id="UP000673975"/>
    </source>
</evidence>
<evidence type="ECO:0000313" key="7">
    <source>
        <dbReference type="EMBL" id="MBP3193477.1"/>
    </source>
</evidence>
<dbReference type="SFLD" id="SFLDS00029">
    <property type="entry name" value="Radical_SAM"/>
    <property type="match status" value="1"/>
</dbReference>
<dbReference type="PROSITE" id="PS51918">
    <property type="entry name" value="RADICAL_SAM"/>
    <property type="match status" value="1"/>
</dbReference>
<dbReference type="GO" id="GO:0046872">
    <property type="term" value="F:metal ion binding"/>
    <property type="evidence" value="ECO:0007669"/>
    <property type="project" value="UniProtKB-KW"/>
</dbReference>
<dbReference type="PANTHER" id="PTHR11228">
    <property type="entry name" value="RADICAL SAM DOMAIN PROTEIN"/>
    <property type="match status" value="1"/>
</dbReference>
<name>A0A8J7RLE4_9BACT</name>
<dbReference type="NCBIfam" id="TIGR03977">
    <property type="entry name" value="rSAM_pair_HxsC"/>
    <property type="match status" value="1"/>
</dbReference>
<dbReference type="EMBL" id="JAFIDN010000011">
    <property type="protein sequence ID" value="MBP3193477.1"/>
    <property type="molecule type" value="Genomic_DNA"/>
</dbReference>
<dbReference type="SUPFAM" id="SSF102114">
    <property type="entry name" value="Radical SAM enzymes"/>
    <property type="match status" value="1"/>
</dbReference>
<evidence type="ECO:0000256" key="4">
    <source>
        <dbReference type="ARBA" id="ARBA00023004"/>
    </source>
</evidence>
<feature type="domain" description="Radical SAM core" evidence="6">
    <location>
        <begin position="89"/>
        <end position="305"/>
    </location>
</feature>
<comment type="caution">
    <text evidence="7">The sequence shown here is derived from an EMBL/GenBank/DDBJ whole genome shotgun (WGS) entry which is preliminary data.</text>
</comment>
<proteinExistence type="predicted"/>
<dbReference type="CDD" id="cd01335">
    <property type="entry name" value="Radical_SAM"/>
    <property type="match status" value="1"/>
</dbReference>
<keyword evidence="4" id="KW-0408">Iron</keyword>
<dbReference type="InterPro" id="IPR013785">
    <property type="entry name" value="Aldolase_TIM"/>
</dbReference>
<dbReference type="InterPro" id="IPR050377">
    <property type="entry name" value="Radical_SAM_PqqE_MftC-like"/>
</dbReference>
<keyword evidence="8" id="KW-1185">Reference proteome</keyword>
<dbReference type="Proteomes" id="UP000673975">
    <property type="component" value="Unassembled WGS sequence"/>
</dbReference>
<evidence type="ECO:0000256" key="3">
    <source>
        <dbReference type="ARBA" id="ARBA00022723"/>
    </source>
</evidence>
<comment type="cofactor">
    <cofactor evidence="1">
        <name>[4Fe-4S] cluster</name>
        <dbReference type="ChEBI" id="CHEBI:49883"/>
    </cofactor>
</comment>
<dbReference type="AlphaFoldDB" id="A0A8J7RLE4"/>